<dbReference type="Proteomes" id="UP000727993">
    <property type="component" value="Unassembled WGS sequence"/>
</dbReference>
<dbReference type="Pfam" id="PF14019">
    <property type="entry name" value="DUF4235"/>
    <property type="match status" value="1"/>
</dbReference>
<feature type="region of interest" description="Disordered" evidence="1">
    <location>
        <begin position="86"/>
        <end position="107"/>
    </location>
</feature>
<dbReference type="InterPro" id="IPR025329">
    <property type="entry name" value="DUF4235"/>
</dbReference>
<evidence type="ECO:0000256" key="1">
    <source>
        <dbReference type="SAM" id="MobiDB-lite"/>
    </source>
</evidence>
<protein>
    <submittedName>
        <fullName evidence="2">DUF4235 domain-containing protein</fullName>
    </submittedName>
</protein>
<evidence type="ECO:0000313" key="3">
    <source>
        <dbReference type="Proteomes" id="UP000727993"/>
    </source>
</evidence>
<proteinExistence type="predicted"/>
<dbReference type="AlphaFoldDB" id="A0A936NA01"/>
<accession>A0A936NA01</accession>
<comment type="caution">
    <text evidence="2">The sequence shown here is derived from an EMBL/GenBank/DDBJ whole genome shotgun (WGS) entry which is preliminary data.</text>
</comment>
<dbReference type="EMBL" id="JADJZA010000001">
    <property type="protein sequence ID" value="MBK9295831.1"/>
    <property type="molecule type" value="Genomic_DNA"/>
</dbReference>
<sequence length="107" mass="10766">MAVSAAASTGPGQRLGWSVVSGLSGVAAAVGTKKLLTVLWTRTTDREPPTNPADPDTGWGEALSWVVAISIGGAVARVVAQRAAATGWDRAMGSPPPTKDSAPAKNS</sequence>
<evidence type="ECO:0000313" key="2">
    <source>
        <dbReference type="EMBL" id="MBK9295831.1"/>
    </source>
</evidence>
<reference evidence="2 3" key="1">
    <citation type="submission" date="2020-10" db="EMBL/GenBank/DDBJ databases">
        <title>Connecting structure to function with the recovery of over 1000 high-quality activated sludge metagenome-assembled genomes encoding full-length rRNA genes using long-read sequencing.</title>
        <authorList>
            <person name="Singleton C.M."/>
            <person name="Petriglieri F."/>
            <person name="Kristensen J.M."/>
            <person name="Kirkegaard R.H."/>
            <person name="Michaelsen T.Y."/>
            <person name="Andersen M.H."/>
            <person name="Karst S.M."/>
            <person name="Dueholm M.S."/>
            <person name="Nielsen P.H."/>
            <person name="Albertsen M."/>
        </authorList>
    </citation>
    <scope>NUCLEOTIDE SEQUENCE [LARGE SCALE GENOMIC DNA]</scope>
    <source>
        <strain evidence="2">Lyne_18-Q3-R50-59_MAXAC.006</strain>
    </source>
</reference>
<organism evidence="2 3">
    <name type="scientific">Candidatus Neomicrothrix subdominans</name>
    <dbReference type="NCBI Taxonomy" id="2954438"/>
    <lineage>
        <taxon>Bacteria</taxon>
        <taxon>Bacillati</taxon>
        <taxon>Actinomycetota</taxon>
        <taxon>Acidimicrobiia</taxon>
        <taxon>Acidimicrobiales</taxon>
        <taxon>Microthrixaceae</taxon>
        <taxon>Candidatus Neomicrothrix</taxon>
    </lineage>
</organism>
<name>A0A936NA01_9ACTN</name>
<gene>
    <name evidence="2" type="ORF">IPN02_02940</name>
</gene>